<feature type="compositionally biased region" description="Basic and acidic residues" evidence="1">
    <location>
        <begin position="60"/>
        <end position="83"/>
    </location>
</feature>
<keyword evidence="3" id="KW-1185">Reference proteome</keyword>
<dbReference type="EMBL" id="BAABHS010000045">
    <property type="protein sequence ID" value="GAA4991854.1"/>
    <property type="molecule type" value="Genomic_DNA"/>
</dbReference>
<evidence type="ECO:0000313" key="2">
    <source>
        <dbReference type="EMBL" id="GAA4991854.1"/>
    </source>
</evidence>
<sequence>MTVLHESRDFREDRSGEVAEAAQRELDAAFDTVAAELTTRWGAPRTVDLWPARRPPPAARRPEVQRPKIAESPPPHRESGRERALVRVLRRQLSVARAWFSVADGRMTAEALAGSGW</sequence>
<organism evidence="2 3">
    <name type="scientific">Yinghuangia aomiensis</name>
    <dbReference type="NCBI Taxonomy" id="676205"/>
    <lineage>
        <taxon>Bacteria</taxon>
        <taxon>Bacillati</taxon>
        <taxon>Actinomycetota</taxon>
        <taxon>Actinomycetes</taxon>
        <taxon>Kitasatosporales</taxon>
        <taxon>Streptomycetaceae</taxon>
        <taxon>Yinghuangia</taxon>
    </lineage>
</organism>
<dbReference type="Proteomes" id="UP001500466">
    <property type="component" value="Unassembled WGS sequence"/>
</dbReference>
<comment type="caution">
    <text evidence="2">The sequence shown here is derived from an EMBL/GenBank/DDBJ whole genome shotgun (WGS) entry which is preliminary data.</text>
</comment>
<name>A0ABP9IA72_9ACTN</name>
<gene>
    <name evidence="2" type="ORF">GCM10023205_75240</name>
</gene>
<feature type="region of interest" description="Disordered" evidence="1">
    <location>
        <begin position="47"/>
        <end position="83"/>
    </location>
</feature>
<accession>A0ABP9IA72</accession>
<proteinExistence type="predicted"/>
<protein>
    <submittedName>
        <fullName evidence="2">Uncharacterized protein</fullName>
    </submittedName>
</protein>
<reference evidence="3" key="1">
    <citation type="journal article" date="2019" name="Int. J. Syst. Evol. Microbiol.">
        <title>The Global Catalogue of Microorganisms (GCM) 10K type strain sequencing project: providing services to taxonomists for standard genome sequencing and annotation.</title>
        <authorList>
            <consortium name="The Broad Institute Genomics Platform"/>
            <consortium name="The Broad Institute Genome Sequencing Center for Infectious Disease"/>
            <person name="Wu L."/>
            <person name="Ma J."/>
        </authorList>
    </citation>
    <scope>NUCLEOTIDE SEQUENCE [LARGE SCALE GENOMIC DNA]</scope>
    <source>
        <strain evidence="3">JCM 17986</strain>
    </source>
</reference>
<evidence type="ECO:0000256" key="1">
    <source>
        <dbReference type="SAM" id="MobiDB-lite"/>
    </source>
</evidence>
<evidence type="ECO:0000313" key="3">
    <source>
        <dbReference type="Proteomes" id="UP001500466"/>
    </source>
</evidence>